<dbReference type="GeneID" id="83066227"/>
<keyword evidence="1" id="KW-0732">Signal</keyword>
<protein>
    <submittedName>
        <fullName evidence="3">Beta-lactamase</fullName>
    </submittedName>
</protein>
<dbReference type="Proteomes" id="UP000218824">
    <property type="component" value="Chromosome"/>
</dbReference>
<dbReference type="PANTHER" id="PTHR43283">
    <property type="entry name" value="BETA-LACTAMASE-RELATED"/>
    <property type="match status" value="1"/>
</dbReference>
<accession>A0AAU9ANA9</accession>
<dbReference type="AlphaFoldDB" id="A0AAU9ANA9"/>
<evidence type="ECO:0000256" key="1">
    <source>
        <dbReference type="SAM" id="SignalP"/>
    </source>
</evidence>
<dbReference type="KEGG" id="lem:LEN_4442"/>
<name>A0AAU9ANA9_LYSEN</name>
<proteinExistence type="predicted"/>
<feature type="signal peptide" evidence="1">
    <location>
        <begin position="1"/>
        <end position="39"/>
    </location>
</feature>
<feature type="domain" description="Beta-lactamase-related" evidence="2">
    <location>
        <begin position="217"/>
        <end position="544"/>
    </location>
</feature>
<organism evidence="3 4">
    <name type="scientific">Lysobacter enzymogenes</name>
    <dbReference type="NCBI Taxonomy" id="69"/>
    <lineage>
        <taxon>Bacteria</taxon>
        <taxon>Pseudomonadati</taxon>
        <taxon>Pseudomonadota</taxon>
        <taxon>Gammaproteobacteria</taxon>
        <taxon>Lysobacterales</taxon>
        <taxon>Lysobacteraceae</taxon>
        <taxon>Lysobacter</taxon>
    </lineage>
</organism>
<dbReference type="EMBL" id="AP014940">
    <property type="protein sequence ID" value="BAV99929.1"/>
    <property type="molecule type" value="Genomic_DNA"/>
</dbReference>
<feature type="chain" id="PRO_5043739784" evidence="1">
    <location>
        <begin position="40"/>
        <end position="671"/>
    </location>
</feature>
<dbReference type="Gene3D" id="3.40.710.10">
    <property type="entry name" value="DD-peptidase/beta-lactamase superfamily"/>
    <property type="match status" value="1"/>
</dbReference>
<evidence type="ECO:0000259" key="2">
    <source>
        <dbReference type="Pfam" id="PF00144"/>
    </source>
</evidence>
<dbReference type="InterPro" id="IPR001466">
    <property type="entry name" value="Beta-lactam-related"/>
</dbReference>
<evidence type="ECO:0000313" key="3">
    <source>
        <dbReference type="EMBL" id="BAV99929.1"/>
    </source>
</evidence>
<reference evidence="3 4" key="1">
    <citation type="journal article" date="2017" name="DNA Res.">
        <title>Complete genome sequence and expression profile of the commercial lytic enzyme producer Lysobacter enzymogenes M497-1.</title>
        <authorList>
            <person name="Takami H."/>
            <person name="Toyoda A."/>
            <person name="Uchiyama I."/>
            <person name="Itoh T."/>
            <person name="Takaki Y."/>
            <person name="Arai W."/>
            <person name="Nishi S."/>
            <person name="Kawai M."/>
            <person name="Shinya K."/>
            <person name="Ikeda H."/>
        </authorList>
    </citation>
    <scope>NUCLEOTIDE SEQUENCE [LARGE SCALE GENOMIC DNA]</scope>
    <source>
        <strain evidence="3 4">M497-1</strain>
    </source>
</reference>
<dbReference type="PANTHER" id="PTHR43283:SF3">
    <property type="entry name" value="BETA-LACTAMASE FAMILY PROTEIN (AFU_ORTHOLOGUE AFUA_5G07500)"/>
    <property type="match status" value="1"/>
</dbReference>
<dbReference type="InterPro" id="IPR012338">
    <property type="entry name" value="Beta-lactam/transpept-like"/>
</dbReference>
<dbReference type="InterPro" id="IPR050789">
    <property type="entry name" value="Diverse_Enzym_Activities"/>
</dbReference>
<dbReference type="RefSeq" id="WP_096381441.1">
    <property type="nucleotide sequence ID" value="NZ_AP014940.1"/>
</dbReference>
<evidence type="ECO:0000313" key="4">
    <source>
        <dbReference type="Proteomes" id="UP000218824"/>
    </source>
</evidence>
<gene>
    <name evidence="3" type="ORF">LEN_4442</name>
</gene>
<dbReference type="SUPFAM" id="SSF56601">
    <property type="entry name" value="beta-lactamase/transpeptidase-like"/>
    <property type="match status" value="1"/>
</dbReference>
<sequence length="671" mass="72730">MPPLSPQRAARFPFVPWFQRCAFAIALACVPGVAAWAQAAAAEPAAQVAGRTPSGHGFVRPKDWTQSRRGSAVVLQAPEGGSWIALVEVDAGDAAGAVAQAWQRYAGRAAPELSMTLPVANRNGWVDGRSYVYRAAAGEPRQLSARAMRSGAQWVVRIDDLANAVAGKRQADLNLIRDEFVPAGHVRESFAGRKARRLDAARIEQLKAFVRRSQRLLGVPGLSLGIVQGGKVVYAGGFGVREAGKPEPVDADTLYLIASNTKSLTTLMLATLVDEGRLRWDTPVAEVLPDFKLADAQATAQMQIKHLSCACAGLPYRNLDWEFAPPDAPASIVFDILARMRPTSAFGASYQYTNPPAAAAGYVGAHVAYPDLELGQAYDRAMAERVFAPLGMTRTTFDFDRAMRGNFARSHGVGIDGGLELIDPRRDRQMHAVRPTGGAWSNVHDLLAYVKLELSGGQLDDGQRFISEAALRERWKPQIATGRDAWYGLGLDTDVSSGTPMLFHGGRLYGQRSNMAWWPQHGLGLVILTNSSSGNVLMDALPRKLMELAFDAQPEADSMVAAAAAGEREQRQARRREWTFPAGKERAAALAPRYRNDLLGELRVQRSDGALRFAFDAWDMPVASRLRADGAVEFAGAIASPPFPLVAGRSATGRTLTLRDAQNEYVFVEAE</sequence>
<dbReference type="Pfam" id="PF00144">
    <property type="entry name" value="Beta-lactamase"/>
    <property type="match status" value="1"/>
</dbReference>